<dbReference type="Proteomes" id="UP000237104">
    <property type="component" value="Unassembled WGS sequence"/>
</dbReference>
<dbReference type="InterPro" id="IPR040449">
    <property type="entry name" value="Peptidase_S66_N"/>
</dbReference>
<dbReference type="CDD" id="cd07062">
    <property type="entry name" value="Peptidase_S66_mccF_like"/>
    <property type="match status" value="1"/>
</dbReference>
<evidence type="ECO:0000256" key="1">
    <source>
        <dbReference type="ARBA" id="ARBA00010233"/>
    </source>
</evidence>
<keyword evidence="4" id="KW-0378">Hydrolase</keyword>
<dbReference type="PANTHER" id="PTHR30237:SF2">
    <property type="entry name" value="MUREIN TETRAPEPTIDE CARBOXYPEPTIDASE"/>
    <property type="match status" value="1"/>
</dbReference>
<feature type="active site" description="Charge relay system" evidence="6">
    <location>
        <position position="312"/>
    </location>
</feature>
<name>A0A2S3ZJN0_9MICO</name>
<dbReference type="SUPFAM" id="SSF141986">
    <property type="entry name" value="LD-carboxypeptidase A C-terminal domain-like"/>
    <property type="match status" value="1"/>
</dbReference>
<dbReference type="Pfam" id="PF17676">
    <property type="entry name" value="Peptidase_S66C"/>
    <property type="match status" value="1"/>
</dbReference>
<dbReference type="PANTHER" id="PTHR30237">
    <property type="entry name" value="MURAMOYLTETRAPEPTIDE CARBOXYPEPTIDASE"/>
    <property type="match status" value="1"/>
</dbReference>
<evidence type="ECO:0000313" key="11">
    <source>
        <dbReference type="Proteomes" id="UP000237104"/>
    </source>
</evidence>
<evidence type="ECO:0000313" key="10">
    <source>
        <dbReference type="EMBL" id="POH68203.1"/>
    </source>
</evidence>
<comment type="similarity">
    <text evidence="1">Belongs to the peptidase S66 family.</text>
</comment>
<evidence type="ECO:0000259" key="8">
    <source>
        <dbReference type="Pfam" id="PF02016"/>
    </source>
</evidence>
<organism evidence="10 11">
    <name type="scientific">Cryobacterium zongtaii</name>
    <dbReference type="NCBI Taxonomy" id="1259217"/>
    <lineage>
        <taxon>Bacteria</taxon>
        <taxon>Bacillati</taxon>
        <taxon>Actinomycetota</taxon>
        <taxon>Actinomycetes</taxon>
        <taxon>Micrococcales</taxon>
        <taxon>Microbacteriaceae</taxon>
        <taxon>Cryobacterium</taxon>
    </lineage>
</organism>
<feature type="domain" description="LD-carboxypeptidase N-terminal" evidence="8">
    <location>
        <begin position="16"/>
        <end position="133"/>
    </location>
</feature>
<dbReference type="RefSeq" id="WP_103430608.1">
    <property type="nucleotide sequence ID" value="NZ_PPXF01000030.1"/>
</dbReference>
<dbReference type="EMBL" id="PPXF01000030">
    <property type="protein sequence ID" value="POH68203.1"/>
    <property type="molecule type" value="Genomic_DNA"/>
</dbReference>
<evidence type="ECO:0000256" key="6">
    <source>
        <dbReference type="PIRSR" id="PIRSR028757-1"/>
    </source>
</evidence>
<feature type="domain" description="LD-carboxypeptidase C-terminal" evidence="9">
    <location>
        <begin position="207"/>
        <end position="327"/>
    </location>
</feature>
<evidence type="ECO:0000256" key="5">
    <source>
        <dbReference type="ARBA" id="ARBA00022825"/>
    </source>
</evidence>
<evidence type="ECO:0000256" key="7">
    <source>
        <dbReference type="SAM" id="MobiDB-lite"/>
    </source>
</evidence>
<gene>
    <name evidence="10" type="ORF">C3B59_06730</name>
</gene>
<evidence type="ECO:0000259" key="9">
    <source>
        <dbReference type="Pfam" id="PF17676"/>
    </source>
</evidence>
<keyword evidence="2 10" id="KW-0121">Carboxypeptidase</keyword>
<protein>
    <submittedName>
        <fullName evidence="10">LD-carboxypeptidase</fullName>
    </submittedName>
</protein>
<feature type="active site" description="Nucleophile" evidence="6">
    <location>
        <position position="113"/>
    </location>
</feature>
<dbReference type="Pfam" id="PF02016">
    <property type="entry name" value="Peptidase_S66"/>
    <property type="match status" value="1"/>
</dbReference>
<evidence type="ECO:0000256" key="4">
    <source>
        <dbReference type="ARBA" id="ARBA00022801"/>
    </source>
</evidence>
<dbReference type="InterPro" id="IPR040921">
    <property type="entry name" value="Peptidase_S66C"/>
</dbReference>
<dbReference type="OrthoDB" id="9807329at2"/>
<dbReference type="SUPFAM" id="SSF52317">
    <property type="entry name" value="Class I glutamine amidotransferase-like"/>
    <property type="match status" value="1"/>
</dbReference>
<dbReference type="InterPro" id="IPR029062">
    <property type="entry name" value="Class_I_gatase-like"/>
</dbReference>
<dbReference type="InterPro" id="IPR027461">
    <property type="entry name" value="Carboxypeptidase_A_C_sf"/>
</dbReference>
<evidence type="ECO:0000256" key="2">
    <source>
        <dbReference type="ARBA" id="ARBA00022645"/>
    </source>
</evidence>
<comment type="caution">
    <text evidence="10">The sequence shown here is derived from an EMBL/GenBank/DDBJ whole genome shotgun (WGS) entry which is preliminary data.</text>
</comment>
<dbReference type="AlphaFoldDB" id="A0A2S3ZJN0"/>
<evidence type="ECO:0000256" key="3">
    <source>
        <dbReference type="ARBA" id="ARBA00022670"/>
    </source>
</evidence>
<sequence>MTNVRYPRALSPGDQISVPAPSMGVPADMHPRLDRGAHDLEARGFTVAVGELARRAGLVPAPATERRSELSAAFAGPARAILPPWGGELAVELVEDLDWSALAADPKWFVGWSDIATLLMPLTITTGVATLHGANLMDEPWELPKEFRRWTEVASMSVGTSFTQSSAPRRRSRPWGAWADEPLTRDAAYEAITTWRTLGNDRTTRMRGRLIGGCLETVSLLAGSPFGDVSGFAERHAPEGVIVYLEVAGAEASTVLRMLWSLRLAGWFTHAKGVLIGRTTAPAVDGLTQRDAVERALGDLGIPVIVDFDIGHQPPQMPLVNGALAEIELIEGRGRITQHLVP</sequence>
<accession>A0A2S3ZJN0</accession>
<dbReference type="Gene3D" id="3.50.30.60">
    <property type="entry name" value="LD-carboxypeptidase A C-terminal domain-like"/>
    <property type="match status" value="1"/>
</dbReference>
<dbReference type="InterPro" id="IPR003507">
    <property type="entry name" value="S66_fam"/>
</dbReference>
<dbReference type="Gene3D" id="3.40.50.10740">
    <property type="entry name" value="Class I glutamine amidotransferase-like"/>
    <property type="match status" value="1"/>
</dbReference>
<dbReference type="GO" id="GO:0004180">
    <property type="term" value="F:carboxypeptidase activity"/>
    <property type="evidence" value="ECO:0007669"/>
    <property type="project" value="UniProtKB-KW"/>
</dbReference>
<feature type="active site" description="Charge relay system" evidence="6">
    <location>
        <position position="246"/>
    </location>
</feature>
<dbReference type="GO" id="GO:0008236">
    <property type="term" value="F:serine-type peptidase activity"/>
    <property type="evidence" value="ECO:0007669"/>
    <property type="project" value="UniProtKB-KW"/>
</dbReference>
<proteinExistence type="inferred from homology"/>
<dbReference type="InterPro" id="IPR027478">
    <property type="entry name" value="LdcA_N"/>
</dbReference>
<reference evidence="10 11" key="1">
    <citation type="submission" date="2018-01" db="EMBL/GenBank/DDBJ databases">
        <title>Cryobacterium sp. nov., from glaciers in China.</title>
        <authorList>
            <person name="Liu Q."/>
            <person name="Xin Y.-H."/>
        </authorList>
    </citation>
    <scope>NUCLEOTIDE SEQUENCE [LARGE SCALE GENOMIC DNA]</scope>
    <source>
        <strain evidence="10 11">TMB1-8</strain>
    </source>
</reference>
<keyword evidence="3" id="KW-0645">Protease</keyword>
<keyword evidence="5" id="KW-0720">Serine protease</keyword>
<dbReference type="GO" id="GO:0006508">
    <property type="term" value="P:proteolysis"/>
    <property type="evidence" value="ECO:0007669"/>
    <property type="project" value="UniProtKB-KW"/>
</dbReference>
<feature type="region of interest" description="Disordered" evidence="7">
    <location>
        <begin position="1"/>
        <end position="24"/>
    </location>
</feature>
<dbReference type="PIRSF" id="PIRSF028757">
    <property type="entry name" value="LD-carboxypeptidase"/>
    <property type="match status" value="1"/>
</dbReference>